<feature type="compositionally biased region" description="Polar residues" evidence="9">
    <location>
        <begin position="1085"/>
        <end position="1107"/>
    </location>
</feature>
<evidence type="ECO:0000256" key="6">
    <source>
        <dbReference type="ARBA" id="ARBA00022840"/>
    </source>
</evidence>
<dbReference type="Proteomes" id="UP001163850">
    <property type="component" value="Unassembled WGS sequence"/>
</dbReference>
<dbReference type="PANTHER" id="PTHR24343:SF330">
    <property type="entry name" value="SNF1-ACTIVATING KINASE 1"/>
    <property type="match status" value="1"/>
</dbReference>
<keyword evidence="6" id="KW-0067">ATP-binding</keyword>
<keyword evidence="10" id="KW-1133">Transmembrane helix</keyword>
<dbReference type="GO" id="GO:0004674">
    <property type="term" value="F:protein serine/threonine kinase activity"/>
    <property type="evidence" value="ECO:0007669"/>
    <property type="project" value="UniProtKB-KW"/>
</dbReference>
<comment type="catalytic activity">
    <reaction evidence="7">
        <text>L-threonyl-[protein] + ATP = O-phospho-L-threonyl-[protein] + ADP + H(+)</text>
        <dbReference type="Rhea" id="RHEA:46608"/>
        <dbReference type="Rhea" id="RHEA-COMP:11060"/>
        <dbReference type="Rhea" id="RHEA-COMP:11605"/>
        <dbReference type="ChEBI" id="CHEBI:15378"/>
        <dbReference type="ChEBI" id="CHEBI:30013"/>
        <dbReference type="ChEBI" id="CHEBI:30616"/>
        <dbReference type="ChEBI" id="CHEBI:61977"/>
        <dbReference type="ChEBI" id="CHEBI:456216"/>
        <dbReference type="EC" id="2.7.11.1"/>
    </reaction>
</comment>
<dbReference type="SMART" id="SM00220">
    <property type="entry name" value="S_TKc"/>
    <property type="match status" value="1"/>
</dbReference>
<feature type="compositionally biased region" description="Low complexity" evidence="9">
    <location>
        <begin position="1171"/>
        <end position="1192"/>
    </location>
</feature>
<organism evidence="12 13">
    <name type="scientific">Lentinula detonsa</name>
    <dbReference type="NCBI Taxonomy" id="2804962"/>
    <lineage>
        <taxon>Eukaryota</taxon>
        <taxon>Fungi</taxon>
        <taxon>Dikarya</taxon>
        <taxon>Basidiomycota</taxon>
        <taxon>Agaricomycotina</taxon>
        <taxon>Agaricomycetes</taxon>
        <taxon>Agaricomycetidae</taxon>
        <taxon>Agaricales</taxon>
        <taxon>Marasmiineae</taxon>
        <taxon>Omphalotaceae</taxon>
        <taxon>Lentinula</taxon>
    </lineage>
</organism>
<evidence type="ECO:0000313" key="13">
    <source>
        <dbReference type="Proteomes" id="UP001163850"/>
    </source>
</evidence>
<feature type="region of interest" description="Disordered" evidence="9">
    <location>
        <begin position="1246"/>
        <end position="1328"/>
    </location>
</feature>
<evidence type="ECO:0000256" key="8">
    <source>
        <dbReference type="ARBA" id="ARBA00048679"/>
    </source>
</evidence>
<evidence type="ECO:0000256" key="10">
    <source>
        <dbReference type="SAM" id="Phobius"/>
    </source>
</evidence>
<accession>A0AA38Q0L6</accession>
<keyword evidence="3" id="KW-0808">Transferase</keyword>
<dbReference type="Gene3D" id="3.30.200.20">
    <property type="entry name" value="Phosphorylase Kinase, domain 1"/>
    <property type="match status" value="1"/>
</dbReference>
<evidence type="ECO:0000256" key="4">
    <source>
        <dbReference type="ARBA" id="ARBA00022741"/>
    </source>
</evidence>
<dbReference type="GO" id="GO:0005737">
    <property type="term" value="C:cytoplasm"/>
    <property type="evidence" value="ECO:0007669"/>
    <property type="project" value="TreeGrafter"/>
</dbReference>
<comment type="catalytic activity">
    <reaction evidence="8">
        <text>L-seryl-[protein] + ATP = O-phospho-L-seryl-[protein] + ADP + H(+)</text>
        <dbReference type="Rhea" id="RHEA:17989"/>
        <dbReference type="Rhea" id="RHEA-COMP:9863"/>
        <dbReference type="Rhea" id="RHEA-COMP:11604"/>
        <dbReference type="ChEBI" id="CHEBI:15378"/>
        <dbReference type="ChEBI" id="CHEBI:29999"/>
        <dbReference type="ChEBI" id="CHEBI:30616"/>
        <dbReference type="ChEBI" id="CHEBI:83421"/>
        <dbReference type="ChEBI" id="CHEBI:456216"/>
        <dbReference type="EC" id="2.7.11.1"/>
    </reaction>
</comment>
<feature type="compositionally biased region" description="Low complexity" evidence="9">
    <location>
        <begin position="1282"/>
        <end position="1321"/>
    </location>
</feature>
<feature type="transmembrane region" description="Helical" evidence="10">
    <location>
        <begin position="68"/>
        <end position="87"/>
    </location>
</feature>
<gene>
    <name evidence="12" type="ORF">F5890DRAFT_1553908</name>
</gene>
<comment type="caution">
    <text evidence="12">The sequence shown here is derived from an EMBL/GenBank/DDBJ whole genome shotgun (WGS) entry which is preliminary data.</text>
</comment>
<feature type="compositionally biased region" description="Polar residues" evidence="9">
    <location>
        <begin position="1137"/>
        <end position="1149"/>
    </location>
</feature>
<evidence type="ECO:0000256" key="7">
    <source>
        <dbReference type="ARBA" id="ARBA00047899"/>
    </source>
</evidence>
<evidence type="ECO:0000313" key="12">
    <source>
        <dbReference type="EMBL" id="KAJ3984605.1"/>
    </source>
</evidence>
<evidence type="ECO:0000256" key="1">
    <source>
        <dbReference type="ARBA" id="ARBA00012513"/>
    </source>
</evidence>
<keyword evidence="2" id="KW-0723">Serine/threonine-protein kinase</keyword>
<dbReference type="PROSITE" id="PS50011">
    <property type="entry name" value="PROTEIN_KINASE_DOM"/>
    <property type="match status" value="1"/>
</dbReference>
<reference evidence="12" key="1">
    <citation type="submission" date="2022-08" db="EMBL/GenBank/DDBJ databases">
        <authorList>
            <consortium name="DOE Joint Genome Institute"/>
            <person name="Min B."/>
            <person name="Riley R."/>
            <person name="Sierra-Patev S."/>
            <person name="Naranjo-Ortiz M."/>
            <person name="Looney B."/>
            <person name="Konkel Z."/>
            <person name="Slot J.C."/>
            <person name="Sakamoto Y."/>
            <person name="Steenwyk J.L."/>
            <person name="Rokas A."/>
            <person name="Carro J."/>
            <person name="Camarero S."/>
            <person name="Ferreira P."/>
            <person name="Molpeceres G."/>
            <person name="Ruiz-Duenas F.J."/>
            <person name="Serrano A."/>
            <person name="Henrissat B."/>
            <person name="Drula E."/>
            <person name="Hughes K.W."/>
            <person name="Mata J.L."/>
            <person name="Ishikawa N.K."/>
            <person name="Vargas-Isla R."/>
            <person name="Ushijima S."/>
            <person name="Smith C.A."/>
            <person name="Ahrendt S."/>
            <person name="Andreopoulos W."/>
            <person name="He G."/>
            <person name="Labutti K."/>
            <person name="Lipzen A."/>
            <person name="Ng V."/>
            <person name="Sandor L."/>
            <person name="Barry K."/>
            <person name="Martinez A.T."/>
            <person name="Xiao Y."/>
            <person name="Gibbons J.G."/>
            <person name="Terashima K."/>
            <person name="Hibbett D.S."/>
            <person name="Grigoriev I.V."/>
        </authorList>
    </citation>
    <scope>NUCLEOTIDE SEQUENCE</scope>
    <source>
        <strain evidence="12">TFB7829</strain>
    </source>
</reference>
<feature type="compositionally biased region" description="Polar residues" evidence="9">
    <location>
        <begin position="1199"/>
        <end position="1217"/>
    </location>
</feature>
<proteinExistence type="predicted"/>
<protein>
    <recommendedName>
        <fullName evidence="1">non-specific serine/threonine protein kinase</fullName>
        <ecNumber evidence="1">2.7.11.1</ecNumber>
    </recommendedName>
</protein>
<feature type="transmembrane region" description="Helical" evidence="10">
    <location>
        <begin position="108"/>
        <end position="133"/>
    </location>
</feature>
<dbReference type="SUPFAM" id="SSF56112">
    <property type="entry name" value="Protein kinase-like (PK-like)"/>
    <property type="match status" value="1"/>
</dbReference>
<keyword evidence="10" id="KW-0812">Transmembrane</keyword>
<feature type="compositionally biased region" description="Low complexity" evidence="9">
    <location>
        <begin position="1246"/>
        <end position="1256"/>
    </location>
</feature>
<keyword evidence="4" id="KW-0547">Nucleotide-binding</keyword>
<evidence type="ECO:0000256" key="9">
    <source>
        <dbReference type="SAM" id="MobiDB-lite"/>
    </source>
</evidence>
<feature type="compositionally biased region" description="Basic and acidic residues" evidence="9">
    <location>
        <begin position="919"/>
        <end position="930"/>
    </location>
</feature>
<sequence>MSSSATPTPVQVAQASITFTGPILLAGFLHWGLFGAFFTQLSCLAFNVKFYLINRNFELVPSLNKISEVWLASAVIGDWINGVTFVVMMRRERKKTAFPQTKAVLDKIIINFVESGLITATLALADLIVFLVLPTTTVRVTLEFTLGPLYANVMMANLNSREKIGQVARALELNTFTSSSHGSQSRPAVQFSIQNPSNTYSTSIGHPTDLGRVRLDTSVIHHGDDGVLYNASLPAGITYAQMAGTMMEASPGISSAQEACNPQPTNSSSTNLPLPAVQPSVVTTSLAQTTRLADGKKMINQYVMDAKVGSGQHGNVWRCYENKYYYSYYDGQNAEERERIEKQRNSKVLAMKIVKRDNPKARRERQYKMLRMRGGLGAVGVGSNNSGSSAGNAAGASNSSGTANGLGTTRPRSTPTVVDGIRTAEQEIRKEIAIMKKCRHPHVVRLYEVIDDRKNEMVFMVMEYLGGGEIQYTSPLSPGTPILTVEQTRRIMRDAILGLEYLHHQGIIHRDIKPANLLWSTDHDRVKIADFGTAHFSYAQRLAAAKASNSPIDDTEEDPLLLNDADLAKRAGSPAFLAPEIVWEFVEWPQAAKFYPSYSPISPTPSEGAFDLASADAVVAVPVPPRPPVTKSIDIWALGVTLYCLLFGKTPFRPPGEEGERITEWVGYHWVCNRDWRAEEKMGWDGVSTGGQKAREGQWKDWAWLMTGDGAGTEKNDGGGHDDAIMKEEGANDDSRGSREGALVMHLLDHFLHKDLERRITLEEVKLNPWFLHDLPNPDYWLRMTSPNDTTSPSAVDTTPSFSSSSAISVIDSIDDSSLADSTSNGSNTHPDVLIPGSSVYPAPPPSSPRATLTSGISGITASGFIVPQPASTVKYLKSTATSDEEDSLTPLSQIEKIEVTEKERDDAMSAVKFRWRRQGGEKKDGRGSREAAGGVGKTGEESPEGGRLGQAQMQKGSFLRISHRITNFLRGAVPSRTRPPLPVPNSTSIPSRTSRVDRTSSKRSSRSSGRRESKSKDIGDRGPVTSEPNMRLRALKRDDRNARARERERRRVRDKEEAKGNSQRPPSDIANISERKFLERAIVSTANSPTSSRTFAKYNKSPTVRPSASAPERRLRERGLEDAERTPRLGVHGLPSSATPMLSPTTASPRDKWKGKAKETQDSEAHRRYSISLRRSISRSRSPAIRPSRSPTPDAGTGSITPTLTATTGHPNTSMSPMGKIFSSLSSGWRRSESVVSLGLGLTHGHLTHTRSSSSVPVVTGASTMGSPSSAPSGTNVSSAVPPTSVTGASSSSSSAAPSLSASPISPSSPVASSSTSARPRPSHAFTQTQLIGFSRLDSRVRSHSRFFVDSDDESLDLDDDNMSLFSDEGENRRVTNISAWNQQSGYRHPAELESLEPDQLSPTSPISFSRSSGYDGSDYEYMYEHRYNSGPPSSSAFAPRRRGWDAVSDGDIVDVMSNLEISDDEESKVGEVECDKQEGEQSLDSAITLTLSQDLIFHIIPPTWTRTPYRIHHRRVS</sequence>
<feature type="region of interest" description="Disordered" evidence="9">
    <location>
        <begin position="255"/>
        <end position="274"/>
    </location>
</feature>
<dbReference type="Pfam" id="PF00069">
    <property type="entry name" value="Pkinase"/>
    <property type="match status" value="1"/>
</dbReference>
<feature type="compositionally biased region" description="Polar residues" evidence="9">
    <location>
        <begin position="1262"/>
        <end position="1280"/>
    </location>
</feature>
<dbReference type="Gene3D" id="1.10.510.10">
    <property type="entry name" value="Transferase(Phosphotransferase) domain 1"/>
    <property type="match status" value="1"/>
</dbReference>
<dbReference type="InterPro" id="IPR011009">
    <property type="entry name" value="Kinase-like_dom_sf"/>
</dbReference>
<feature type="transmembrane region" description="Helical" evidence="10">
    <location>
        <begin position="23"/>
        <end position="48"/>
    </location>
</feature>
<keyword evidence="5" id="KW-0418">Kinase</keyword>
<dbReference type="GO" id="GO:0005524">
    <property type="term" value="F:ATP binding"/>
    <property type="evidence" value="ECO:0007669"/>
    <property type="project" value="UniProtKB-KW"/>
</dbReference>
<evidence type="ECO:0000256" key="5">
    <source>
        <dbReference type="ARBA" id="ARBA00022777"/>
    </source>
</evidence>
<dbReference type="EMBL" id="MU801984">
    <property type="protein sequence ID" value="KAJ3984605.1"/>
    <property type="molecule type" value="Genomic_DNA"/>
</dbReference>
<feature type="compositionally biased region" description="Basic and acidic residues" evidence="9">
    <location>
        <begin position="712"/>
        <end position="737"/>
    </location>
</feature>
<feature type="region of interest" description="Disordered" evidence="9">
    <location>
        <begin position="817"/>
        <end position="855"/>
    </location>
</feature>
<dbReference type="EC" id="2.7.11.1" evidence="1"/>
<feature type="domain" description="Protein kinase" evidence="11">
    <location>
        <begin position="302"/>
        <end position="771"/>
    </location>
</feature>
<dbReference type="InterPro" id="IPR045339">
    <property type="entry name" value="DUF6534"/>
</dbReference>
<dbReference type="Pfam" id="PF20152">
    <property type="entry name" value="DUF6534"/>
    <property type="match status" value="1"/>
</dbReference>
<feature type="compositionally biased region" description="Low complexity" evidence="9">
    <location>
        <begin position="381"/>
        <end position="408"/>
    </location>
</feature>
<feature type="compositionally biased region" description="Basic and acidic residues" evidence="9">
    <location>
        <begin position="1112"/>
        <end position="1128"/>
    </location>
</feature>
<evidence type="ECO:0000256" key="2">
    <source>
        <dbReference type="ARBA" id="ARBA00022527"/>
    </source>
</evidence>
<dbReference type="InterPro" id="IPR000719">
    <property type="entry name" value="Prot_kinase_dom"/>
</dbReference>
<feature type="compositionally biased region" description="Basic and acidic residues" evidence="9">
    <location>
        <begin position="1150"/>
        <end position="1168"/>
    </location>
</feature>
<feature type="region of interest" description="Disordered" evidence="9">
    <location>
        <begin position="971"/>
        <end position="1220"/>
    </location>
</feature>
<dbReference type="PANTHER" id="PTHR24343">
    <property type="entry name" value="SERINE/THREONINE KINASE"/>
    <property type="match status" value="1"/>
</dbReference>
<feature type="compositionally biased region" description="Basic and acidic residues" evidence="9">
    <location>
        <begin position="1010"/>
        <end position="1021"/>
    </location>
</feature>
<feature type="compositionally biased region" description="Polar residues" evidence="9">
    <location>
        <begin position="255"/>
        <end position="272"/>
    </location>
</feature>
<evidence type="ECO:0000259" key="11">
    <source>
        <dbReference type="PROSITE" id="PS50011"/>
    </source>
</evidence>
<feature type="compositionally biased region" description="Basic and acidic residues" evidence="9">
    <location>
        <begin position="1036"/>
        <end position="1060"/>
    </location>
</feature>
<name>A0AA38Q0L6_9AGAR</name>
<evidence type="ECO:0000256" key="3">
    <source>
        <dbReference type="ARBA" id="ARBA00022679"/>
    </source>
</evidence>
<feature type="region of interest" description="Disordered" evidence="9">
    <location>
        <begin position="380"/>
        <end position="416"/>
    </location>
</feature>
<feature type="region of interest" description="Disordered" evidence="9">
    <location>
        <begin position="710"/>
        <end position="737"/>
    </location>
</feature>
<keyword evidence="10" id="KW-0472">Membrane</keyword>
<feature type="region of interest" description="Disordered" evidence="9">
    <location>
        <begin position="907"/>
        <end position="952"/>
    </location>
</feature>